<sequence length="622" mass="65803">MRDHRHLITLSILCAWSMVFVLGTSALGVPIVPGAESPVADAAMRSDTEQVRSLLRAGADVNAPQGDGMTALHWAARNGDLATMQVLLYAGANGKSTTRLAGHTPLHLACSAGRGGAVAVLLEAGNDANTLTSTGLSPLHLAAEAGGSVAIKVLLEHGANINAKDSYSERTPLMFATARDRLSAITVLLEAGADVSLMTTVFDHLERSRTDQEERRRRELVVAAQRGIEPQQARSASTPQPPKSGQGTQAGAGTSSGQIGAKTDIPDPDDPAEVKRVVPLIVPRSLSNPELIGQQGGFTALHYAARDGRLAAARLLLGAGAEIDHRTGGDESSPMTVAIINGNFDLAMMLLELGANPNIATEDGAGPLFAVLNIEWSLRTFYPQPTAYQQQETSYLELMKALLEAGADPNARTRSHIWYAAYNSGRMGVTFAGATPFWRAAYATDVAAMRLLVEHGADPNISTIKLESSRRSVQSSSSPGTQKEELDPSGLPPVPPGGPHVHPLHAATGVGYATSRVGQTHRHVPDGWLPAVRYLVEELKVDVNVRDADGYSPVHNAAGRGDNEVVELLVAHGADVTVVSRRGQTTVDIANGPIQRIQPFPETIALLERLGAKNNHNCVSCD</sequence>
<dbReference type="PROSITE" id="PS50297">
    <property type="entry name" value="ANK_REP_REGION"/>
    <property type="match status" value="8"/>
</dbReference>
<dbReference type="PRINTS" id="PR01415">
    <property type="entry name" value="ANKYRIN"/>
</dbReference>
<dbReference type="Pfam" id="PF13857">
    <property type="entry name" value="Ank_5"/>
    <property type="match status" value="1"/>
</dbReference>
<proteinExistence type="predicted"/>
<dbReference type="SUPFAM" id="SSF48403">
    <property type="entry name" value="Ankyrin repeat"/>
    <property type="match status" value="2"/>
</dbReference>
<protein>
    <submittedName>
        <fullName evidence="3">Uncharacterized protein</fullName>
    </submittedName>
</protein>
<feature type="compositionally biased region" description="Polar residues" evidence="2">
    <location>
        <begin position="232"/>
        <end position="258"/>
    </location>
</feature>
<reference evidence="3" key="1">
    <citation type="submission" date="2018-05" db="EMBL/GenBank/DDBJ databases">
        <authorList>
            <person name="Lanie J.A."/>
            <person name="Ng W.-L."/>
            <person name="Kazmierczak K.M."/>
            <person name="Andrzejewski T.M."/>
            <person name="Davidsen T.M."/>
            <person name="Wayne K.J."/>
            <person name="Tettelin H."/>
            <person name="Glass J.I."/>
            <person name="Rusch D."/>
            <person name="Podicherti R."/>
            <person name="Tsui H.-C.T."/>
            <person name="Winkler M.E."/>
        </authorList>
    </citation>
    <scope>NUCLEOTIDE SEQUENCE</scope>
</reference>
<dbReference type="PANTHER" id="PTHR24161:SF85">
    <property type="entry name" value="PALMITOYLTRANSFERASE HIP14"/>
    <property type="match status" value="1"/>
</dbReference>
<feature type="region of interest" description="Disordered" evidence="2">
    <location>
        <begin position="465"/>
        <end position="506"/>
    </location>
</feature>
<evidence type="ECO:0000256" key="1">
    <source>
        <dbReference type="ARBA" id="ARBA00022737"/>
    </source>
</evidence>
<dbReference type="PANTHER" id="PTHR24161">
    <property type="entry name" value="ANK_REP_REGION DOMAIN-CONTAINING PROTEIN-RELATED"/>
    <property type="match status" value="1"/>
</dbReference>
<feature type="region of interest" description="Disordered" evidence="2">
    <location>
        <begin position="223"/>
        <end position="272"/>
    </location>
</feature>
<dbReference type="Pfam" id="PF12796">
    <property type="entry name" value="Ank_2"/>
    <property type="match status" value="2"/>
</dbReference>
<gene>
    <name evidence="3" type="ORF">METZ01_LOCUS34979</name>
</gene>
<keyword evidence="1" id="KW-0677">Repeat</keyword>
<dbReference type="PROSITE" id="PS50088">
    <property type="entry name" value="ANK_REPEAT"/>
    <property type="match status" value="9"/>
</dbReference>
<name>A0A381QRY3_9ZZZZ</name>
<dbReference type="EMBL" id="UINC01001493">
    <property type="protein sequence ID" value="SUZ82125.1"/>
    <property type="molecule type" value="Genomic_DNA"/>
</dbReference>
<dbReference type="SMART" id="SM00248">
    <property type="entry name" value="ANK"/>
    <property type="match status" value="10"/>
</dbReference>
<dbReference type="InterPro" id="IPR002110">
    <property type="entry name" value="Ankyrin_rpt"/>
</dbReference>
<evidence type="ECO:0000313" key="3">
    <source>
        <dbReference type="EMBL" id="SUZ82125.1"/>
    </source>
</evidence>
<dbReference type="InterPro" id="IPR036770">
    <property type="entry name" value="Ankyrin_rpt-contain_sf"/>
</dbReference>
<evidence type="ECO:0000256" key="2">
    <source>
        <dbReference type="SAM" id="MobiDB-lite"/>
    </source>
</evidence>
<accession>A0A381QRY3</accession>
<dbReference type="AlphaFoldDB" id="A0A381QRY3"/>
<dbReference type="Pfam" id="PF00023">
    <property type="entry name" value="Ank"/>
    <property type="match status" value="2"/>
</dbReference>
<organism evidence="3">
    <name type="scientific">marine metagenome</name>
    <dbReference type="NCBI Taxonomy" id="408172"/>
    <lineage>
        <taxon>unclassified sequences</taxon>
        <taxon>metagenomes</taxon>
        <taxon>ecological metagenomes</taxon>
    </lineage>
</organism>
<dbReference type="Gene3D" id="1.25.40.20">
    <property type="entry name" value="Ankyrin repeat-containing domain"/>
    <property type="match status" value="5"/>
</dbReference>